<dbReference type="Pfam" id="PF07308">
    <property type="entry name" value="DUF1456"/>
    <property type="match status" value="2"/>
</dbReference>
<evidence type="ECO:0000313" key="2">
    <source>
        <dbReference type="Proteomes" id="UP000249873"/>
    </source>
</evidence>
<gene>
    <name evidence="1" type="ORF">DJ013_21725</name>
</gene>
<reference evidence="1 2" key="1">
    <citation type="submission" date="2018-05" db="EMBL/GenBank/DDBJ databases">
        <title>Complete genome sequence of Arcticibacterium luteifluviistationis SM1504T, a cytophagaceae bacterium isolated from Arctic surface seawater.</title>
        <authorList>
            <person name="Li Y."/>
            <person name="Qin Q.-L."/>
        </authorList>
    </citation>
    <scope>NUCLEOTIDE SEQUENCE [LARGE SCALE GENOMIC DNA]</scope>
    <source>
        <strain evidence="1 2">SM1504</strain>
    </source>
</reference>
<organism evidence="1 2">
    <name type="scientific">Arcticibacterium luteifluviistationis</name>
    <dbReference type="NCBI Taxonomy" id="1784714"/>
    <lineage>
        <taxon>Bacteria</taxon>
        <taxon>Pseudomonadati</taxon>
        <taxon>Bacteroidota</taxon>
        <taxon>Cytophagia</taxon>
        <taxon>Cytophagales</taxon>
        <taxon>Leadbetterellaceae</taxon>
        <taxon>Arcticibacterium</taxon>
    </lineage>
</organism>
<accession>A0A2Z4GH77</accession>
<proteinExistence type="predicted"/>
<dbReference type="OrthoDB" id="9788465at2"/>
<protein>
    <submittedName>
        <fullName evidence="1">DUF1456 domain-containing protein</fullName>
    </submittedName>
</protein>
<dbReference type="KEGG" id="als:DJ013_21725"/>
<dbReference type="EMBL" id="CP029480">
    <property type="protein sequence ID" value="AWW00661.1"/>
    <property type="molecule type" value="Genomic_DNA"/>
</dbReference>
<keyword evidence="2" id="KW-1185">Reference proteome</keyword>
<dbReference type="AlphaFoldDB" id="A0A2Z4GH77"/>
<dbReference type="RefSeq" id="WP_111374027.1">
    <property type="nucleotide sequence ID" value="NZ_CP029480.1"/>
</dbReference>
<dbReference type="PANTHER" id="PTHR37805">
    <property type="entry name" value="CYTOPLASMIC PROTEIN-RELATED"/>
    <property type="match status" value="1"/>
</dbReference>
<name>A0A2Z4GH77_9BACT</name>
<dbReference type="Proteomes" id="UP000249873">
    <property type="component" value="Chromosome"/>
</dbReference>
<dbReference type="PANTHER" id="PTHR37805:SF1">
    <property type="entry name" value="CYTOPLASMIC PROTEIN"/>
    <property type="match status" value="1"/>
</dbReference>
<dbReference type="InterPro" id="IPR009921">
    <property type="entry name" value="YehS-like"/>
</dbReference>
<sequence length="153" mass="18167">MTNNDILRRLRYTFDLSDDQMMEVFKLADYRASRAMVSEWLKKEEDEDFQPIDDLLLATFLNGFITKNRGKKDGPSPKPEKYLSNNDILRKLKIALNFQSGDMLQVFQLVDTKLSEHELSAFLRNPKQNQFRKMNDQYLRNFLHGLQLKYKPK</sequence>
<evidence type="ECO:0000313" key="1">
    <source>
        <dbReference type="EMBL" id="AWW00661.1"/>
    </source>
</evidence>